<organism evidence="2 3">
    <name type="scientific">Dendrobium thyrsiflorum</name>
    <name type="common">Pinecone-like raceme dendrobium</name>
    <name type="synonym">Orchid</name>
    <dbReference type="NCBI Taxonomy" id="117978"/>
    <lineage>
        <taxon>Eukaryota</taxon>
        <taxon>Viridiplantae</taxon>
        <taxon>Streptophyta</taxon>
        <taxon>Embryophyta</taxon>
        <taxon>Tracheophyta</taxon>
        <taxon>Spermatophyta</taxon>
        <taxon>Magnoliopsida</taxon>
        <taxon>Liliopsida</taxon>
        <taxon>Asparagales</taxon>
        <taxon>Orchidaceae</taxon>
        <taxon>Epidendroideae</taxon>
        <taxon>Malaxideae</taxon>
        <taxon>Dendrobiinae</taxon>
        <taxon>Dendrobium</taxon>
    </lineage>
</organism>
<comment type="caution">
    <text evidence="2">The sequence shown here is derived from an EMBL/GenBank/DDBJ whole genome shotgun (WGS) entry which is preliminary data.</text>
</comment>
<gene>
    <name evidence="2" type="ORF">M5K25_001382</name>
</gene>
<accession>A0ABD0VQ75</accession>
<feature type="region of interest" description="Disordered" evidence="1">
    <location>
        <begin position="48"/>
        <end position="73"/>
    </location>
</feature>
<dbReference type="AlphaFoldDB" id="A0ABD0VQ75"/>
<sequence>MAGDTWMTERAKEELKSLEARHPSRFDYLKLELQSLISDYDLNPSFPNLISSSSSSSARTQVSSNRKRRGGDLCDEDLGFGLEKKKKKMKWSPEDRAEVAIERAKACLRRLQLVKESFLP</sequence>
<protein>
    <submittedName>
        <fullName evidence="2">Uncharacterized protein</fullName>
    </submittedName>
</protein>
<evidence type="ECO:0000256" key="1">
    <source>
        <dbReference type="SAM" id="MobiDB-lite"/>
    </source>
</evidence>
<name>A0ABD0VQ75_DENTH</name>
<dbReference type="Proteomes" id="UP001552299">
    <property type="component" value="Unassembled WGS sequence"/>
</dbReference>
<reference evidence="2 3" key="1">
    <citation type="journal article" date="2024" name="Plant Biotechnol. J.">
        <title>Dendrobium thyrsiflorum genome and its molecular insights into genes involved in important horticultural traits.</title>
        <authorList>
            <person name="Chen B."/>
            <person name="Wang J.Y."/>
            <person name="Zheng P.J."/>
            <person name="Li K.L."/>
            <person name="Liang Y.M."/>
            <person name="Chen X.F."/>
            <person name="Zhang C."/>
            <person name="Zhao X."/>
            <person name="He X."/>
            <person name="Zhang G.Q."/>
            <person name="Liu Z.J."/>
            <person name="Xu Q."/>
        </authorList>
    </citation>
    <scope>NUCLEOTIDE SEQUENCE [LARGE SCALE GENOMIC DNA]</scope>
    <source>
        <strain evidence="2">GZMU011</strain>
    </source>
</reference>
<feature type="compositionally biased region" description="Low complexity" evidence="1">
    <location>
        <begin position="48"/>
        <end position="64"/>
    </location>
</feature>
<dbReference type="EMBL" id="JANQDX010000002">
    <property type="protein sequence ID" value="KAL0927220.1"/>
    <property type="molecule type" value="Genomic_DNA"/>
</dbReference>
<evidence type="ECO:0000313" key="3">
    <source>
        <dbReference type="Proteomes" id="UP001552299"/>
    </source>
</evidence>
<evidence type="ECO:0000313" key="2">
    <source>
        <dbReference type="EMBL" id="KAL0927220.1"/>
    </source>
</evidence>
<keyword evidence="3" id="KW-1185">Reference proteome</keyword>
<proteinExistence type="predicted"/>